<name>A0A699YSH4_HAELA</name>
<protein>
    <submittedName>
        <fullName evidence="1">Uncharacterized protein</fullName>
    </submittedName>
</protein>
<sequence>MPASLTSLLVQRLSPDLLRAQSPTQLTKLVEAVDRLQGLEPSLAHSLLRLLWAEQRRFSFPQLTSLLWTVTKETGANGA</sequence>
<accession>A0A699YSH4</accession>
<keyword evidence="2" id="KW-1185">Reference proteome</keyword>
<reference evidence="1 2" key="1">
    <citation type="submission" date="2020-02" db="EMBL/GenBank/DDBJ databases">
        <title>Draft genome sequence of Haematococcus lacustris strain NIES-144.</title>
        <authorList>
            <person name="Morimoto D."/>
            <person name="Nakagawa S."/>
            <person name="Yoshida T."/>
            <person name="Sawayama S."/>
        </authorList>
    </citation>
    <scope>NUCLEOTIDE SEQUENCE [LARGE SCALE GENOMIC DNA]</scope>
    <source>
        <strain evidence="1 2">NIES-144</strain>
    </source>
</reference>
<dbReference type="EMBL" id="BLLF01000583">
    <property type="protein sequence ID" value="GFH13167.1"/>
    <property type="molecule type" value="Genomic_DNA"/>
</dbReference>
<gene>
    <name evidence="1" type="ORF">HaLaN_08998</name>
</gene>
<organism evidence="1 2">
    <name type="scientific">Haematococcus lacustris</name>
    <name type="common">Green alga</name>
    <name type="synonym">Haematococcus pluvialis</name>
    <dbReference type="NCBI Taxonomy" id="44745"/>
    <lineage>
        <taxon>Eukaryota</taxon>
        <taxon>Viridiplantae</taxon>
        <taxon>Chlorophyta</taxon>
        <taxon>core chlorophytes</taxon>
        <taxon>Chlorophyceae</taxon>
        <taxon>CS clade</taxon>
        <taxon>Chlamydomonadales</taxon>
        <taxon>Haematococcaceae</taxon>
        <taxon>Haematococcus</taxon>
    </lineage>
</organism>
<dbReference type="Proteomes" id="UP000485058">
    <property type="component" value="Unassembled WGS sequence"/>
</dbReference>
<proteinExistence type="predicted"/>
<dbReference type="AlphaFoldDB" id="A0A699YSH4"/>
<comment type="caution">
    <text evidence="1">The sequence shown here is derived from an EMBL/GenBank/DDBJ whole genome shotgun (WGS) entry which is preliminary data.</text>
</comment>
<evidence type="ECO:0000313" key="1">
    <source>
        <dbReference type="EMBL" id="GFH13167.1"/>
    </source>
</evidence>
<evidence type="ECO:0000313" key="2">
    <source>
        <dbReference type="Proteomes" id="UP000485058"/>
    </source>
</evidence>